<dbReference type="PANTHER" id="PTHR30188">
    <property type="entry name" value="ABC TRANSPORTER PERMEASE PROTEIN-RELATED"/>
    <property type="match status" value="1"/>
</dbReference>
<feature type="transmembrane region" description="Helical" evidence="1">
    <location>
        <begin position="165"/>
        <end position="187"/>
    </location>
</feature>
<keyword evidence="1" id="KW-0812">Transmembrane</keyword>
<gene>
    <name evidence="2" type="ORF">BHQ21_15365</name>
</gene>
<protein>
    <submittedName>
        <fullName evidence="2">ABC transporter permease</fullName>
    </submittedName>
</protein>
<dbReference type="EMBL" id="MIHC01000025">
    <property type="protein sequence ID" value="ODR05141.1"/>
    <property type="molecule type" value="Genomic_DNA"/>
</dbReference>
<dbReference type="RefSeq" id="WP_069401139.1">
    <property type="nucleotide sequence ID" value="NZ_JAYWKZ010000023.1"/>
</dbReference>
<evidence type="ECO:0000313" key="2">
    <source>
        <dbReference type="EMBL" id="ODR05141.1"/>
    </source>
</evidence>
<dbReference type="GO" id="GO:0043190">
    <property type="term" value="C:ATP-binding cassette (ABC) transporter complex"/>
    <property type="evidence" value="ECO:0007669"/>
    <property type="project" value="InterPro"/>
</dbReference>
<feature type="transmembrane region" description="Helical" evidence="1">
    <location>
        <begin position="64"/>
        <end position="89"/>
    </location>
</feature>
<dbReference type="PANTHER" id="PTHR30188:SF13">
    <property type="entry name" value="CONSERVED HYPOTHETICAL INTEGRAL MEMBRANE PROTEIN YRBE3B"/>
    <property type="match status" value="1"/>
</dbReference>
<dbReference type="Proteomes" id="UP000094224">
    <property type="component" value="Unassembled WGS sequence"/>
</dbReference>
<dbReference type="GO" id="GO:0005548">
    <property type="term" value="F:phospholipid transporter activity"/>
    <property type="evidence" value="ECO:0007669"/>
    <property type="project" value="TreeGrafter"/>
</dbReference>
<organism evidence="2 3">
    <name type="scientific">Mycobacterium sherrisii</name>
    <dbReference type="NCBI Taxonomy" id="243061"/>
    <lineage>
        <taxon>Bacteria</taxon>
        <taxon>Bacillati</taxon>
        <taxon>Actinomycetota</taxon>
        <taxon>Actinomycetes</taxon>
        <taxon>Mycobacteriales</taxon>
        <taxon>Mycobacteriaceae</taxon>
        <taxon>Mycobacterium</taxon>
        <taxon>Mycobacterium simiae complex</taxon>
    </lineage>
</organism>
<dbReference type="AlphaFoldDB" id="A0A1E3SSM0"/>
<dbReference type="STRING" id="243061.AWC25_16470"/>
<dbReference type="InterPro" id="IPR030802">
    <property type="entry name" value="Permease_MalE"/>
</dbReference>
<name>A0A1E3SSM0_9MYCO</name>
<evidence type="ECO:0000256" key="1">
    <source>
        <dbReference type="SAM" id="Phobius"/>
    </source>
</evidence>
<feature type="transmembrane region" description="Helical" evidence="1">
    <location>
        <begin position="259"/>
        <end position="277"/>
    </location>
</feature>
<evidence type="ECO:0000313" key="3">
    <source>
        <dbReference type="Proteomes" id="UP000094224"/>
    </source>
</evidence>
<comment type="caution">
    <text evidence="2">The sequence shown here is derived from an EMBL/GenBank/DDBJ whole genome shotgun (WGS) entry which is preliminary data.</text>
</comment>
<dbReference type="Pfam" id="PF02405">
    <property type="entry name" value="MlaE"/>
    <property type="match status" value="1"/>
</dbReference>
<feature type="transmembrane region" description="Helical" evidence="1">
    <location>
        <begin position="109"/>
        <end position="133"/>
    </location>
</feature>
<keyword evidence="1" id="KW-1133">Transmembrane helix</keyword>
<reference evidence="3" key="1">
    <citation type="submission" date="2016-09" db="EMBL/GenBank/DDBJ databases">
        <authorList>
            <person name="Greninger A.L."/>
            <person name="Jerome K.R."/>
            <person name="Mcnair B."/>
            <person name="Wallis C."/>
            <person name="Fang F."/>
        </authorList>
    </citation>
    <scope>NUCLEOTIDE SEQUENCE [LARGE SCALE GENOMIC DNA]</scope>
    <source>
        <strain evidence="3">BC1_M4</strain>
    </source>
</reference>
<keyword evidence="1" id="KW-0472">Membrane</keyword>
<accession>A0A1E3SSM0</accession>
<keyword evidence="3" id="KW-1185">Reference proteome</keyword>
<feature type="transmembrane region" description="Helical" evidence="1">
    <location>
        <begin position="215"/>
        <end position="238"/>
    </location>
</feature>
<proteinExistence type="predicted"/>
<sequence length="284" mass="30004">MSVGVASAQFARVHRRLRRWSDGWVRLGEQTQFYGQTLISIGDVFRRYQTELLRLIAQMGLGSGALAVIGGTVVIVGFLTLTTGALVAVQGYNQFSQVGTEALTGFASAYFNVRLIAPLTAGIGLAATIGAGATAQLGAMRINEEIDALEVMGIRSVAYLASTRVVSGIIVVIPLYCVAVLMSFLAARFGTTYVYGQSTGVYDHYFNTFLSPTDLIWSFLLAVTMAIVIMLVHTYYGFTASGGPAGVGEAVGRAVRTSLVASALAVLLVSLAIYGQSGNFNLSG</sequence>